<dbReference type="PIRSF" id="PIRSF039102">
    <property type="entry name" value="Ddl/VanB"/>
    <property type="match status" value="1"/>
</dbReference>
<dbReference type="GO" id="GO:0071555">
    <property type="term" value="P:cell wall organization"/>
    <property type="evidence" value="ECO:0007669"/>
    <property type="project" value="UniProtKB-KW"/>
</dbReference>
<comment type="function">
    <text evidence="2 18">Cell wall formation.</text>
</comment>
<evidence type="ECO:0000256" key="20">
    <source>
        <dbReference type="PIRSR" id="PIRSR039102-3"/>
    </source>
</evidence>
<evidence type="ECO:0000313" key="24">
    <source>
        <dbReference type="Proteomes" id="UP001161422"/>
    </source>
</evidence>
<keyword evidence="8 20" id="KW-0479">Metal-binding</keyword>
<evidence type="ECO:0000256" key="6">
    <source>
        <dbReference type="ARBA" id="ARBA00022490"/>
    </source>
</evidence>
<dbReference type="HAMAP" id="MF_00047">
    <property type="entry name" value="Dala_Dala_lig"/>
    <property type="match status" value="1"/>
</dbReference>
<dbReference type="FunFam" id="3.30.470.20:FF:000008">
    <property type="entry name" value="D-alanine--D-alanine ligase"/>
    <property type="match status" value="1"/>
</dbReference>
<feature type="domain" description="ATP-grasp" evidence="22">
    <location>
        <begin position="106"/>
        <end position="305"/>
    </location>
</feature>
<organism evidence="23 24">
    <name type="scientific">Paraferrimonas sedimenticola</name>
    <dbReference type="NCBI Taxonomy" id="375674"/>
    <lineage>
        <taxon>Bacteria</taxon>
        <taxon>Pseudomonadati</taxon>
        <taxon>Pseudomonadota</taxon>
        <taxon>Gammaproteobacteria</taxon>
        <taxon>Alteromonadales</taxon>
        <taxon>Ferrimonadaceae</taxon>
        <taxon>Paraferrimonas</taxon>
    </lineage>
</organism>
<evidence type="ECO:0000256" key="3">
    <source>
        <dbReference type="ARBA" id="ARBA00004496"/>
    </source>
</evidence>
<keyword evidence="15 18" id="KW-0961">Cell wall biogenesis/degradation</keyword>
<dbReference type="PANTHER" id="PTHR23132:SF23">
    <property type="entry name" value="D-ALANINE--D-ALANINE LIGASE B"/>
    <property type="match status" value="1"/>
</dbReference>
<feature type="active site" evidence="19">
    <location>
        <position position="283"/>
    </location>
</feature>
<dbReference type="GO" id="GO:0008716">
    <property type="term" value="F:D-alanine-D-alanine ligase activity"/>
    <property type="evidence" value="ECO:0007669"/>
    <property type="project" value="UniProtKB-UniRule"/>
</dbReference>
<comment type="catalytic activity">
    <reaction evidence="16 18">
        <text>2 D-alanine + ATP = D-alanyl-D-alanine + ADP + phosphate + H(+)</text>
        <dbReference type="Rhea" id="RHEA:11224"/>
        <dbReference type="ChEBI" id="CHEBI:15378"/>
        <dbReference type="ChEBI" id="CHEBI:30616"/>
        <dbReference type="ChEBI" id="CHEBI:43474"/>
        <dbReference type="ChEBI" id="CHEBI:57416"/>
        <dbReference type="ChEBI" id="CHEBI:57822"/>
        <dbReference type="ChEBI" id="CHEBI:456216"/>
        <dbReference type="EC" id="6.3.2.4"/>
    </reaction>
</comment>
<dbReference type="FunFam" id="3.30.1490.20:FF:000007">
    <property type="entry name" value="D-alanine--D-alanine ligase"/>
    <property type="match status" value="1"/>
</dbReference>
<protein>
    <recommendedName>
        <fullName evidence="18">D-alanine--D-alanine ligase</fullName>
        <ecNumber evidence="18">6.3.2.4</ecNumber>
    </recommendedName>
    <alternativeName>
        <fullName evidence="18">D-Ala-D-Ala ligase</fullName>
    </alternativeName>
    <alternativeName>
        <fullName evidence="18">D-alanylalanine synthetase</fullName>
    </alternativeName>
</protein>
<dbReference type="SUPFAM" id="SSF56059">
    <property type="entry name" value="Glutathione synthetase ATP-binding domain-like"/>
    <property type="match status" value="1"/>
</dbReference>
<evidence type="ECO:0000256" key="21">
    <source>
        <dbReference type="PROSITE-ProRule" id="PRU00409"/>
    </source>
</evidence>
<dbReference type="InterPro" id="IPR005905">
    <property type="entry name" value="D_ala_D_ala"/>
</dbReference>
<evidence type="ECO:0000256" key="2">
    <source>
        <dbReference type="ARBA" id="ARBA00003921"/>
    </source>
</evidence>
<keyword evidence="10 21" id="KW-0067">ATP-binding</keyword>
<dbReference type="InterPro" id="IPR011095">
    <property type="entry name" value="Dala_Dala_lig_C"/>
</dbReference>
<dbReference type="PROSITE" id="PS50975">
    <property type="entry name" value="ATP_GRASP"/>
    <property type="match status" value="1"/>
</dbReference>
<dbReference type="PROSITE" id="PS00843">
    <property type="entry name" value="DALA_DALA_LIGASE_1"/>
    <property type="match status" value="1"/>
</dbReference>
<evidence type="ECO:0000256" key="15">
    <source>
        <dbReference type="ARBA" id="ARBA00023316"/>
    </source>
</evidence>
<accession>A0AA37W285</accession>
<keyword evidence="13 18" id="KW-0573">Peptidoglycan synthesis</keyword>
<dbReference type="PROSITE" id="PS00844">
    <property type="entry name" value="DALA_DALA_LIGASE_2"/>
    <property type="match status" value="1"/>
</dbReference>
<evidence type="ECO:0000256" key="7">
    <source>
        <dbReference type="ARBA" id="ARBA00022598"/>
    </source>
</evidence>
<dbReference type="AlphaFoldDB" id="A0AA37W285"/>
<evidence type="ECO:0000256" key="9">
    <source>
        <dbReference type="ARBA" id="ARBA00022741"/>
    </source>
</evidence>
<evidence type="ECO:0000256" key="11">
    <source>
        <dbReference type="ARBA" id="ARBA00022842"/>
    </source>
</evidence>
<name>A0AA37W285_9GAMM</name>
<keyword evidence="9 21" id="KW-0547">Nucleotide-binding</keyword>
<dbReference type="InterPro" id="IPR016185">
    <property type="entry name" value="PreATP-grasp_dom_sf"/>
</dbReference>
<dbReference type="Pfam" id="PF07478">
    <property type="entry name" value="Dala_Dala_lig_C"/>
    <property type="match status" value="1"/>
</dbReference>
<dbReference type="Proteomes" id="UP001161422">
    <property type="component" value="Unassembled WGS sequence"/>
</dbReference>
<dbReference type="EMBL" id="BSNC01000006">
    <property type="protein sequence ID" value="GLP97497.1"/>
    <property type="molecule type" value="Genomic_DNA"/>
</dbReference>
<dbReference type="InterPro" id="IPR013815">
    <property type="entry name" value="ATP_grasp_subdomain_1"/>
</dbReference>
<evidence type="ECO:0000256" key="17">
    <source>
        <dbReference type="ARBA" id="ARBA00060592"/>
    </source>
</evidence>
<evidence type="ECO:0000256" key="18">
    <source>
        <dbReference type="HAMAP-Rule" id="MF_00047"/>
    </source>
</evidence>
<comment type="cofactor">
    <cofactor evidence="20">
        <name>Mg(2+)</name>
        <dbReference type="ChEBI" id="CHEBI:18420"/>
    </cofactor>
    <cofactor evidence="20">
        <name>Mn(2+)</name>
        <dbReference type="ChEBI" id="CHEBI:29035"/>
    </cofactor>
    <text evidence="20">Binds 2 magnesium or manganese ions per subunit.</text>
</comment>
<dbReference type="InterPro" id="IPR011127">
    <property type="entry name" value="Dala_Dala_lig_N"/>
</dbReference>
<evidence type="ECO:0000256" key="5">
    <source>
        <dbReference type="ARBA" id="ARBA00010871"/>
    </source>
</evidence>
<reference evidence="23" key="1">
    <citation type="journal article" date="2014" name="Int. J. Syst. Evol. Microbiol.">
        <title>Complete genome sequence of Corynebacterium casei LMG S-19264T (=DSM 44701T), isolated from a smear-ripened cheese.</title>
        <authorList>
            <consortium name="US DOE Joint Genome Institute (JGI-PGF)"/>
            <person name="Walter F."/>
            <person name="Albersmeier A."/>
            <person name="Kalinowski J."/>
            <person name="Ruckert C."/>
        </authorList>
    </citation>
    <scope>NUCLEOTIDE SEQUENCE</scope>
    <source>
        <strain evidence="23">NBRC 101628</strain>
    </source>
</reference>
<dbReference type="Gene3D" id="3.40.50.20">
    <property type="match status" value="1"/>
</dbReference>
<dbReference type="InterPro" id="IPR000291">
    <property type="entry name" value="D-Ala_lig_Van_CS"/>
</dbReference>
<keyword evidence="14 20" id="KW-0464">Manganese</keyword>
<proteinExistence type="inferred from homology"/>
<keyword evidence="7 18" id="KW-0436">Ligase</keyword>
<dbReference type="Gene3D" id="3.30.470.20">
    <property type="entry name" value="ATP-grasp fold, B domain"/>
    <property type="match status" value="1"/>
</dbReference>
<evidence type="ECO:0000256" key="19">
    <source>
        <dbReference type="PIRSR" id="PIRSR039102-1"/>
    </source>
</evidence>
<dbReference type="GO" id="GO:0009252">
    <property type="term" value="P:peptidoglycan biosynthetic process"/>
    <property type="evidence" value="ECO:0007669"/>
    <property type="project" value="UniProtKB-UniRule"/>
</dbReference>
<comment type="caution">
    <text evidence="23">The sequence shown here is derived from an EMBL/GenBank/DDBJ whole genome shotgun (WGS) entry which is preliminary data.</text>
</comment>
<dbReference type="Gene3D" id="3.30.1490.20">
    <property type="entry name" value="ATP-grasp fold, A domain"/>
    <property type="match status" value="1"/>
</dbReference>
<feature type="binding site" evidence="20">
    <location>
        <position position="274"/>
    </location>
    <ligand>
        <name>Mg(2+)</name>
        <dbReference type="ChEBI" id="CHEBI:18420"/>
        <label>2</label>
    </ligand>
</feature>
<evidence type="ECO:0000313" key="23">
    <source>
        <dbReference type="EMBL" id="GLP97497.1"/>
    </source>
</evidence>
<dbReference type="EC" id="6.3.2.4" evidence="18"/>
<keyword evidence="12 18" id="KW-0133">Cell shape</keyword>
<keyword evidence="6 18" id="KW-0963">Cytoplasm</keyword>
<dbReference type="FunFam" id="3.40.50.20:FF:000013">
    <property type="entry name" value="D-alanine--D-alanine ligase"/>
    <property type="match status" value="1"/>
</dbReference>
<evidence type="ECO:0000256" key="13">
    <source>
        <dbReference type="ARBA" id="ARBA00022984"/>
    </source>
</evidence>
<dbReference type="GO" id="GO:0005524">
    <property type="term" value="F:ATP binding"/>
    <property type="evidence" value="ECO:0007669"/>
    <property type="project" value="UniProtKB-UniRule"/>
</dbReference>
<dbReference type="SUPFAM" id="SSF52440">
    <property type="entry name" value="PreATP-grasp domain"/>
    <property type="match status" value="1"/>
</dbReference>
<evidence type="ECO:0000256" key="16">
    <source>
        <dbReference type="ARBA" id="ARBA00047614"/>
    </source>
</evidence>
<comment type="cofactor">
    <cofactor evidence="1">
        <name>Mn(2+)</name>
        <dbReference type="ChEBI" id="CHEBI:29035"/>
    </cofactor>
</comment>
<reference evidence="23" key="2">
    <citation type="submission" date="2023-01" db="EMBL/GenBank/DDBJ databases">
        <title>Draft genome sequence of Paraferrimonas sedimenticola strain NBRC 101628.</title>
        <authorList>
            <person name="Sun Q."/>
            <person name="Mori K."/>
        </authorList>
    </citation>
    <scope>NUCLEOTIDE SEQUENCE</scope>
    <source>
        <strain evidence="23">NBRC 101628</strain>
    </source>
</reference>
<comment type="similarity">
    <text evidence="5 18">Belongs to the D-alanine--D-alanine ligase family.</text>
</comment>
<dbReference type="GO" id="GO:0008360">
    <property type="term" value="P:regulation of cell shape"/>
    <property type="evidence" value="ECO:0007669"/>
    <property type="project" value="UniProtKB-KW"/>
</dbReference>
<keyword evidence="11 20" id="KW-0460">Magnesium</keyword>
<dbReference type="GO" id="GO:0046872">
    <property type="term" value="F:metal ion binding"/>
    <property type="evidence" value="ECO:0007669"/>
    <property type="project" value="UniProtKB-KW"/>
</dbReference>
<dbReference type="InterPro" id="IPR011761">
    <property type="entry name" value="ATP-grasp"/>
</dbReference>
<dbReference type="NCBIfam" id="NF002378">
    <property type="entry name" value="PRK01372.1"/>
    <property type="match status" value="1"/>
</dbReference>
<comment type="subcellular location">
    <subcellularLocation>
        <location evidence="3 18">Cytoplasm</location>
    </subcellularLocation>
</comment>
<feature type="binding site" evidence="20">
    <location>
        <position position="272"/>
    </location>
    <ligand>
        <name>Mg(2+)</name>
        <dbReference type="ChEBI" id="CHEBI:18420"/>
        <label>1</label>
    </ligand>
</feature>
<feature type="binding site" evidence="20">
    <location>
        <position position="259"/>
    </location>
    <ligand>
        <name>Mg(2+)</name>
        <dbReference type="ChEBI" id="CHEBI:18420"/>
        <label>1</label>
    </ligand>
</feature>
<comment type="pathway">
    <text evidence="17">Glycan biosynthesis.</text>
</comment>
<evidence type="ECO:0000256" key="12">
    <source>
        <dbReference type="ARBA" id="ARBA00022960"/>
    </source>
</evidence>
<evidence type="ECO:0000256" key="4">
    <source>
        <dbReference type="ARBA" id="ARBA00004752"/>
    </source>
</evidence>
<sequence>MIDVSTLGKVVVLYGGDSAEREVSLNSGAAVLSALQGAGVDAIGFDPAKAPITDLLAMKVERAFIALHGRGGEDGTMQGALEVLGIKYTGSRVLGSALAMDKVRCKQIWHDLGLSTAPYRVVDSADYGDVDCAQVLAELGGVAMVKPACEGSSVGMAKVTNADELDKALALAFKYDQQVLVEQWITGAEYTVAILDQQPLPSIRMQTPNTFYDYQAKYQSNTTQYFCPSGLNAEEESEIAKLALSAYQAASVSGWGRVDIMRDSNGRFYLLEVNTSPGMTEKSLVPMAAKQAGMSFAELSVKILAGAH</sequence>
<feature type="active site" evidence="19">
    <location>
        <position position="20"/>
    </location>
</feature>
<gene>
    <name evidence="18 23" type="primary">ddl</name>
    <name evidence="23" type="ORF">GCM10007895_28040</name>
</gene>
<feature type="active site" evidence="19">
    <location>
        <position position="152"/>
    </location>
</feature>
<comment type="pathway">
    <text evidence="4 18">Cell wall biogenesis; peptidoglycan biosynthesis.</text>
</comment>
<dbReference type="GO" id="GO:0005829">
    <property type="term" value="C:cytosol"/>
    <property type="evidence" value="ECO:0007669"/>
    <property type="project" value="TreeGrafter"/>
</dbReference>
<evidence type="ECO:0000259" key="22">
    <source>
        <dbReference type="PROSITE" id="PS50975"/>
    </source>
</evidence>
<evidence type="ECO:0000256" key="10">
    <source>
        <dbReference type="ARBA" id="ARBA00022840"/>
    </source>
</evidence>
<evidence type="ECO:0000256" key="8">
    <source>
        <dbReference type="ARBA" id="ARBA00022723"/>
    </source>
</evidence>
<dbReference type="Pfam" id="PF01820">
    <property type="entry name" value="Dala_Dala_lig_N"/>
    <property type="match status" value="1"/>
</dbReference>
<dbReference type="RefSeq" id="WP_095504663.1">
    <property type="nucleotide sequence ID" value="NZ_BSNC01000006.1"/>
</dbReference>
<keyword evidence="24" id="KW-1185">Reference proteome</keyword>
<feature type="binding site" evidence="20">
    <location>
        <position position="272"/>
    </location>
    <ligand>
        <name>Mg(2+)</name>
        <dbReference type="ChEBI" id="CHEBI:18420"/>
        <label>2</label>
    </ligand>
</feature>
<dbReference type="PANTHER" id="PTHR23132">
    <property type="entry name" value="D-ALANINE--D-ALANINE LIGASE"/>
    <property type="match status" value="1"/>
</dbReference>
<dbReference type="NCBIfam" id="TIGR01205">
    <property type="entry name" value="D_ala_D_alaTIGR"/>
    <property type="match status" value="1"/>
</dbReference>
<evidence type="ECO:0000256" key="14">
    <source>
        <dbReference type="ARBA" id="ARBA00023211"/>
    </source>
</evidence>
<evidence type="ECO:0000256" key="1">
    <source>
        <dbReference type="ARBA" id="ARBA00001936"/>
    </source>
</evidence>